<reference evidence="1 2" key="1">
    <citation type="submission" date="2016-08" db="EMBL/GenBank/DDBJ databases">
        <authorList>
            <consortium name="Lentinula edodes genome sequencing consortium"/>
            <person name="Sakamoto Y."/>
            <person name="Nakade K."/>
            <person name="Sato S."/>
            <person name="Yoshida Y."/>
            <person name="Miyazaki K."/>
            <person name="Natsume S."/>
            <person name="Konno N."/>
        </authorList>
    </citation>
    <scope>NUCLEOTIDE SEQUENCE [LARGE SCALE GENOMIC DNA]</scope>
    <source>
        <strain evidence="1 2">NBRC 111202</strain>
    </source>
</reference>
<proteinExistence type="predicted"/>
<dbReference type="EMBL" id="BDGU01000347">
    <property type="protein sequence ID" value="GAW06749.1"/>
    <property type="molecule type" value="Genomic_DNA"/>
</dbReference>
<comment type="caution">
    <text evidence="1">The sequence shown here is derived from an EMBL/GenBank/DDBJ whole genome shotgun (WGS) entry which is preliminary data.</text>
</comment>
<keyword evidence="2" id="KW-1185">Reference proteome</keyword>
<organism evidence="1 2">
    <name type="scientific">Lentinula edodes</name>
    <name type="common">Shiitake mushroom</name>
    <name type="synonym">Lentinus edodes</name>
    <dbReference type="NCBI Taxonomy" id="5353"/>
    <lineage>
        <taxon>Eukaryota</taxon>
        <taxon>Fungi</taxon>
        <taxon>Dikarya</taxon>
        <taxon>Basidiomycota</taxon>
        <taxon>Agaricomycotina</taxon>
        <taxon>Agaricomycetes</taxon>
        <taxon>Agaricomycetidae</taxon>
        <taxon>Agaricales</taxon>
        <taxon>Marasmiineae</taxon>
        <taxon>Omphalotaceae</taxon>
        <taxon>Lentinula</taxon>
    </lineage>
</organism>
<accession>A0A1Q3EHW5</accession>
<sequence>MNIVENCTKYSARAPRFCIHCKNVLRDIDSAECNNDSANSMELLPLEVLIVQSQGLAVSVMFCFVL</sequence>
<evidence type="ECO:0000313" key="2">
    <source>
        <dbReference type="Proteomes" id="UP000188533"/>
    </source>
</evidence>
<evidence type="ECO:0000313" key="1">
    <source>
        <dbReference type="EMBL" id="GAW06749.1"/>
    </source>
</evidence>
<protein>
    <submittedName>
        <fullName evidence="1">Uncharacterized protein</fullName>
    </submittedName>
</protein>
<reference evidence="1 2" key="2">
    <citation type="submission" date="2017-02" db="EMBL/GenBank/DDBJ databases">
        <title>A genome survey and senescence transcriptome analysis in Lentinula edodes.</title>
        <authorList>
            <person name="Sakamoto Y."/>
            <person name="Nakade K."/>
            <person name="Sato S."/>
            <person name="Yoshida Y."/>
            <person name="Miyazaki K."/>
            <person name="Natsume S."/>
            <person name="Konno N."/>
        </authorList>
    </citation>
    <scope>NUCLEOTIDE SEQUENCE [LARGE SCALE GENOMIC DNA]</scope>
    <source>
        <strain evidence="1 2">NBRC 111202</strain>
    </source>
</reference>
<gene>
    <name evidence="1" type="ORF">LENED_008695</name>
</gene>
<dbReference type="Proteomes" id="UP000188533">
    <property type="component" value="Unassembled WGS sequence"/>
</dbReference>
<name>A0A1Q3EHW5_LENED</name>
<dbReference type="AlphaFoldDB" id="A0A1Q3EHW5"/>